<name>A0A267DLU2_9PLAT</name>
<evidence type="ECO:0008006" key="6">
    <source>
        <dbReference type="Google" id="ProtNLM"/>
    </source>
</evidence>
<sequence length="199" mass="22495">MTADEAFTRLALNTHSLMEFVFGISEIVMGCIHMRNCPAQVRIPIYLLVAGIVGVSRSVANSVRSMQMQEDSRRQHVQEVEVSSSTPLIQRTTETLSSRRLWKLLTHLLAVFALLWVICGLVWTYGTQPQFNNRTEANFCQKEVYSFAKAMSVIRTIILCVYFSVTCFCVGFLADFGSRRVDTGDRMPLQSPPPSYRSV</sequence>
<keyword evidence="1" id="KW-0812">Transmembrane</keyword>
<dbReference type="OrthoDB" id="6157510at2759"/>
<dbReference type="EMBL" id="NIVC01000777">
    <property type="protein sequence ID" value="PAA76945.1"/>
    <property type="molecule type" value="Genomic_DNA"/>
</dbReference>
<dbReference type="InterPro" id="IPR040350">
    <property type="entry name" value="TMEM272"/>
</dbReference>
<organism evidence="2 5">
    <name type="scientific">Macrostomum lignano</name>
    <dbReference type="NCBI Taxonomy" id="282301"/>
    <lineage>
        <taxon>Eukaryota</taxon>
        <taxon>Metazoa</taxon>
        <taxon>Spiralia</taxon>
        <taxon>Lophotrochozoa</taxon>
        <taxon>Platyhelminthes</taxon>
        <taxon>Rhabditophora</taxon>
        <taxon>Macrostomorpha</taxon>
        <taxon>Macrostomida</taxon>
        <taxon>Macrostomidae</taxon>
        <taxon>Macrostomum</taxon>
    </lineage>
</organism>
<keyword evidence="5" id="KW-1185">Reference proteome</keyword>
<evidence type="ECO:0000313" key="2">
    <source>
        <dbReference type="EMBL" id="PAA49509.1"/>
    </source>
</evidence>
<feature type="transmembrane region" description="Helical" evidence="1">
    <location>
        <begin position="153"/>
        <end position="177"/>
    </location>
</feature>
<accession>A0A267DLU2</accession>
<dbReference type="PANTHER" id="PTHR33444:SF2">
    <property type="entry name" value="MARVEL DOMAIN-CONTAINING PROTEIN"/>
    <property type="match status" value="1"/>
</dbReference>
<keyword evidence="1" id="KW-1133">Transmembrane helix</keyword>
<evidence type="ECO:0000313" key="4">
    <source>
        <dbReference type="EMBL" id="PAA87544.1"/>
    </source>
</evidence>
<comment type="caution">
    <text evidence="2">The sequence shown here is derived from an EMBL/GenBank/DDBJ whole genome shotgun (WGS) entry which is preliminary data.</text>
</comment>
<gene>
    <name evidence="4" type="ORF">BOX15_Mlig013665g1</name>
    <name evidence="2" type="ORF">BOX15_Mlig013665g2</name>
    <name evidence="3" type="ORF">BOX15_Mlig013665g4</name>
</gene>
<keyword evidence="1" id="KW-0472">Membrane</keyword>
<dbReference type="STRING" id="282301.A0A267DLU2"/>
<dbReference type="AlphaFoldDB" id="A0A267DLU2"/>
<evidence type="ECO:0000313" key="3">
    <source>
        <dbReference type="EMBL" id="PAA76945.1"/>
    </source>
</evidence>
<proteinExistence type="predicted"/>
<dbReference type="PANTHER" id="PTHR33444">
    <property type="entry name" value="SI:DKEY-19B23.12-RELATED"/>
    <property type="match status" value="1"/>
</dbReference>
<evidence type="ECO:0000256" key="1">
    <source>
        <dbReference type="SAM" id="Phobius"/>
    </source>
</evidence>
<feature type="transmembrane region" description="Helical" evidence="1">
    <location>
        <begin position="104"/>
        <end position="125"/>
    </location>
</feature>
<dbReference type="Proteomes" id="UP000215902">
    <property type="component" value="Unassembled WGS sequence"/>
</dbReference>
<protein>
    <recommendedName>
        <fullName evidence="6">Transmembrane protein</fullName>
    </recommendedName>
</protein>
<dbReference type="EMBL" id="NIVC01003856">
    <property type="protein sequence ID" value="PAA49509.1"/>
    <property type="molecule type" value="Genomic_DNA"/>
</dbReference>
<dbReference type="EMBL" id="NIVC01000225">
    <property type="protein sequence ID" value="PAA87544.1"/>
    <property type="molecule type" value="Genomic_DNA"/>
</dbReference>
<reference evidence="2 5" key="1">
    <citation type="submission" date="2017-06" db="EMBL/GenBank/DDBJ databases">
        <title>A platform for efficient transgenesis in Macrostomum lignano, a flatworm model organism for stem cell research.</title>
        <authorList>
            <person name="Berezikov E."/>
        </authorList>
    </citation>
    <scope>NUCLEOTIDE SEQUENCE [LARGE SCALE GENOMIC DNA]</scope>
    <source>
        <strain evidence="2">DV1</strain>
        <tissue evidence="2">Whole organism</tissue>
    </source>
</reference>
<evidence type="ECO:0000313" key="5">
    <source>
        <dbReference type="Proteomes" id="UP000215902"/>
    </source>
</evidence>